<dbReference type="OrthoDB" id="107976at2759"/>
<evidence type="ECO:0000313" key="3">
    <source>
        <dbReference type="Proteomes" id="UP000664859"/>
    </source>
</evidence>
<evidence type="ECO:0000259" key="1">
    <source>
        <dbReference type="PROSITE" id="PS50853"/>
    </source>
</evidence>
<dbReference type="InterPro" id="IPR003961">
    <property type="entry name" value="FN3_dom"/>
</dbReference>
<protein>
    <recommendedName>
        <fullName evidence="1">Fibronectin type-III domain-containing protein</fullName>
    </recommendedName>
</protein>
<accession>A0A835Z8K0</accession>
<dbReference type="SUPFAM" id="SSF49265">
    <property type="entry name" value="Fibronectin type III"/>
    <property type="match status" value="1"/>
</dbReference>
<keyword evidence="3" id="KW-1185">Reference proteome</keyword>
<name>A0A835Z8K0_9STRA</name>
<dbReference type="PROSITE" id="PS50853">
    <property type="entry name" value="FN3"/>
    <property type="match status" value="1"/>
</dbReference>
<dbReference type="InterPro" id="IPR013783">
    <property type="entry name" value="Ig-like_fold"/>
</dbReference>
<feature type="non-terminal residue" evidence="2">
    <location>
        <position position="187"/>
    </location>
</feature>
<comment type="caution">
    <text evidence="2">The sequence shown here is derived from an EMBL/GenBank/DDBJ whole genome shotgun (WGS) entry which is preliminary data.</text>
</comment>
<feature type="non-terminal residue" evidence="2">
    <location>
        <position position="1"/>
    </location>
</feature>
<dbReference type="InterPro" id="IPR036116">
    <property type="entry name" value="FN3_sf"/>
</dbReference>
<reference evidence="2" key="1">
    <citation type="submission" date="2021-02" db="EMBL/GenBank/DDBJ databases">
        <title>First Annotated Genome of the Yellow-green Alga Tribonema minus.</title>
        <authorList>
            <person name="Mahan K.M."/>
        </authorList>
    </citation>
    <scope>NUCLEOTIDE SEQUENCE</scope>
    <source>
        <strain evidence="2">UTEX B ZZ1240</strain>
    </source>
</reference>
<dbReference type="AlphaFoldDB" id="A0A835Z8K0"/>
<sequence>VPGPPSSLDLSVLSGESVRVALSPPLSDGGAPVMSYVVDWDPAPGVPAVQVVTTRVNTGPNEAQRCRTSVTDVDEVQLIASSATPVAEVQRVTVTRASSGTFALQLDTSATGGSAQVTGDLLGSFTLANGAATAAVPFNADANTMTTAVNSIITGADVSVTRSGPDKFNAYTWDLSFRAPAGDVPDL</sequence>
<gene>
    <name evidence="2" type="ORF">JKP88DRAFT_146257</name>
</gene>
<feature type="domain" description="Fibronectin type-III" evidence="1">
    <location>
        <begin position="4"/>
        <end position="98"/>
    </location>
</feature>
<dbReference type="EMBL" id="JAFCMP010000101">
    <property type="protein sequence ID" value="KAG5186905.1"/>
    <property type="molecule type" value="Genomic_DNA"/>
</dbReference>
<dbReference type="Proteomes" id="UP000664859">
    <property type="component" value="Unassembled WGS sequence"/>
</dbReference>
<dbReference type="Gene3D" id="2.60.40.10">
    <property type="entry name" value="Immunoglobulins"/>
    <property type="match status" value="1"/>
</dbReference>
<proteinExistence type="predicted"/>
<evidence type="ECO:0000313" key="2">
    <source>
        <dbReference type="EMBL" id="KAG5186905.1"/>
    </source>
</evidence>
<dbReference type="CDD" id="cd00063">
    <property type="entry name" value="FN3"/>
    <property type="match status" value="1"/>
</dbReference>
<organism evidence="2 3">
    <name type="scientific">Tribonema minus</name>
    <dbReference type="NCBI Taxonomy" id="303371"/>
    <lineage>
        <taxon>Eukaryota</taxon>
        <taxon>Sar</taxon>
        <taxon>Stramenopiles</taxon>
        <taxon>Ochrophyta</taxon>
        <taxon>PX clade</taxon>
        <taxon>Xanthophyceae</taxon>
        <taxon>Tribonematales</taxon>
        <taxon>Tribonemataceae</taxon>
        <taxon>Tribonema</taxon>
    </lineage>
</organism>